<dbReference type="SFLD" id="SFLDG01129">
    <property type="entry name" value="C1.5:_HAD__Beta-PGM__Phosphata"/>
    <property type="match status" value="1"/>
</dbReference>
<dbReference type="NCBIfam" id="TIGR01509">
    <property type="entry name" value="HAD-SF-IA-v3"/>
    <property type="match status" value="1"/>
</dbReference>
<dbReference type="InterPro" id="IPR006439">
    <property type="entry name" value="HAD-SF_hydro_IA"/>
</dbReference>
<gene>
    <name evidence="1" type="ORF">SAMN05216276_1002195</name>
</gene>
<dbReference type="SFLD" id="SFLDS00003">
    <property type="entry name" value="Haloacid_Dehalogenase"/>
    <property type="match status" value="1"/>
</dbReference>
<reference evidence="1 2" key="1">
    <citation type="submission" date="2017-06" db="EMBL/GenBank/DDBJ databases">
        <authorList>
            <person name="Kim H.J."/>
            <person name="Triplett B.A."/>
        </authorList>
    </citation>
    <scope>NUCLEOTIDE SEQUENCE [LARGE SCALE GENOMIC DNA]</scope>
    <source>
        <strain evidence="1 2">CGMCC 4.2132</strain>
    </source>
</reference>
<dbReference type="InterPro" id="IPR036412">
    <property type="entry name" value="HAD-like_sf"/>
</dbReference>
<dbReference type="RefSeq" id="WP_089205576.1">
    <property type="nucleotide sequence ID" value="NZ_FZOD01000002.1"/>
</dbReference>
<dbReference type="Proteomes" id="UP000198282">
    <property type="component" value="Unassembled WGS sequence"/>
</dbReference>
<organism evidence="1 2">
    <name type="scientific">Streptosporangium subroseum</name>
    <dbReference type="NCBI Taxonomy" id="106412"/>
    <lineage>
        <taxon>Bacteria</taxon>
        <taxon>Bacillati</taxon>
        <taxon>Actinomycetota</taxon>
        <taxon>Actinomycetes</taxon>
        <taxon>Streptosporangiales</taxon>
        <taxon>Streptosporangiaceae</taxon>
        <taxon>Streptosporangium</taxon>
    </lineage>
</organism>
<dbReference type="Pfam" id="PF00702">
    <property type="entry name" value="Hydrolase"/>
    <property type="match status" value="1"/>
</dbReference>
<proteinExistence type="predicted"/>
<dbReference type="PRINTS" id="PR00413">
    <property type="entry name" value="HADHALOGNASE"/>
</dbReference>
<dbReference type="SUPFAM" id="SSF56784">
    <property type="entry name" value="HAD-like"/>
    <property type="match status" value="1"/>
</dbReference>
<dbReference type="EMBL" id="FZOD01000002">
    <property type="protein sequence ID" value="SNR99879.1"/>
    <property type="molecule type" value="Genomic_DNA"/>
</dbReference>
<dbReference type="GO" id="GO:0016787">
    <property type="term" value="F:hydrolase activity"/>
    <property type="evidence" value="ECO:0007669"/>
    <property type="project" value="UniProtKB-KW"/>
</dbReference>
<dbReference type="OrthoDB" id="9797415at2"/>
<protein>
    <submittedName>
        <fullName evidence="1">Putative hydrolase of the HAD superfamily</fullName>
    </submittedName>
</protein>
<name>A0A239AWJ0_9ACTN</name>
<sequence>MADTVLFDLFGVIARQQSPSGQELLVAMASVSASAFWQTYWALRMPYDRGEVTGSEYWRQVAAALGTTFDDHQLARLIAADIASWSAIDDDMVALVEHTAASGRRIALLSNIPEELAVHYEQHHRWLKHFDVVAFSCRTGQTKPDLDAYRWCCQTLGLAPERILFVDDRAENIQGAKAIGMRTHLFTGPAQARQAITELDPVPRRR</sequence>
<dbReference type="PANTHER" id="PTHR43611">
    <property type="entry name" value="ALPHA-D-GLUCOSE 1-PHOSPHATE PHOSPHATASE"/>
    <property type="match status" value="1"/>
</dbReference>
<accession>A0A239AWJ0</accession>
<dbReference type="AlphaFoldDB" id="A0A239AWJ0"/>
<keyword evidence="1" id="KW-0378">Hydrolase</keyword>
<keyword evidence="2" id="KW-1185">Reference proteome</keyword>
<dbReference type="Gene3D" id="3.40.50.1000">
    <property type="entry name" value="HAD superfamily/HAD-like"/>
    <property type="match status" value="1"/>
</dbReference>
<dbReference type="InterPro" id="IPR023214">
    <property type="entry name" value="HAD_sf"/>
</dbReference>
<evidence type="ECO:0000313" key="2">
    <source>
        <dbReference type="Proteomes" id="UP000198282"/>
    </source>
</evidence>
<dbReference type="CDD" id="cd02603">
    <property type="entry name" value="HAD_sEH-N_like"/>
    <property type="match status" value="1"/>
</dbReference>
<dbReference type="PANTHER" id="PTHR43611:SF3">
    <property type="entry name" value="FLAVIN MONONUCLEOTIDE HYDROLASE 1, CHLOROPLATIC"/>
    <property type="match status" value="1"/>
</dbReference>
<evidence type="ECO:0000313" key="1">
    <source>
        <dbReference type="EMBL" id="SNR99879.1"/>
    </source>
</evidence>